<feature type="transmembrane region" description="Helical" evidence="1">
    <location>
        <begin position="617"/>
        <end position="639"/>
    </location>
</feature>
<dbReference type="PANTHER" id="PTHR11161:SF71">
    <property type="entry name" value="NOSE RESISTANT-TO-FLUOXETINE PROTEIN N-TERMINAL DOMAIN-CONTAINING PROTEIN"/>
    <property type="match status" value="1"/>
</dbReference>
<feature type="signal peptide" evidence="2">
    <location>
        <begin position="1"/>
        <end position="20"/>
    </location>
</feature>
<evidence type="ECO:0000313" key="5">
    <source>
        <dbReference type="EMBL" id="CAB3367940.1"/>
    </source>
</evidence>
<feature type="transmembrane region" description="Helical" evidence="1">
    <location>
        <begin position="302"/>
        <end position="322"/>
    </location>
</feature>
<keyword evidence="1" id="KW-1133">Transmembrane helix</keyword>
<feature type="transmembrane region" description="Helical" evidence="1">
    <location>
        <begin position="479"/>
        <end position="497"/>
    </location>
</feature>
<dbReference type="GO" id="GO:0016747">
    <property type="term" value="F:acyltransferase activity, transferring groups other than amino-acyl groups"/>
    <property type="evidence" value="ECO:0007669"/>
    <property type="project" value="InterPro"/>
</dbReference>
<dbReference type="EMBL" id="CADEPI010000035">
    <property type="protein sequence ID" value="CAB3367940.1"/>
    <property type="molecule type" value="Genomic_DNA"/>
</dbReference>
<feature type="domain" description="Nose resistant-to-fluoxetine protein N-terminal" evidence="4">
    <location>
        <begin position="22"/>
        <end position="162"/>
    </location>
</feature>
<dbReference type="Pfam" id="PF01757">
    <property type="entry name" value="Acyl_transf_3"/>
    <property type="match status" value="1"/>
</dbReference>
<keyword evidence="1" id="KW-0472">Membrane</keyword>
<keyword evidence="2" id="KW-0732">Signal</keyword>
<feature type="transmembrane region" description="Helical" evidence="1">
    <location>
        <begin position="343"/>
        <end position="364"/>
    </location>
</feature>
<organism evidence="5 6">
    <name type="scientific">Cloeon dipterum</name>
    <dbReference type="NCBI Taxonomy" id="197152"/>
    <lineage>
        <taxon>Eukaryota</taxon>
        <taxon>Metazoa</taxon>
        <taxon>Ecdysozoa</taxon>
        <taxon>Arthropoda</taxon>
        <taxon>Hexapoda</taxon>
        <taxon>Insecta</taxon>
        <taxon>Pterygota</taxon>
        <taxon>Palaeoptera</taxon>
        <taxon>Ephemeroptera</taxon>
        <taxon>Pisciforma</taxon>
        <taxon>Baetidae</taxon>
        <taxon>Cloeon</taxon>
    </lineage>
</organism>
<evidence type="ECO:0000256" key="2">
    <source>
        <dbReference type="SAM" id="SignalP"/>
    </source>
</evidence>
<sequence>MKTALCFILLVTTCTLTVKCDCDADVQDYINSLSGETTPQMWSLEMFDSSTKFPLPDATLELSTAIQIVNFDECLAVSGPLDATGHPRFTGQYCQFSPGYDLGNFVRNISQPSSTVQSAMNSMMHLITRNSNSFNKAQTVMLPFFWAVCAPSSCGPEGVKRVADFNMQFFATGLGLQANTSVVHQSCYYDNDGTRNLDAASWSFVVCVVLLVLVIIFGTALDVRNFKKFPGWLENIFLAFSLKRNFEELVRVPEKLAPSQIGCVHGIRALSMLWIVFCHSYSSTTLPPFFNVSKSWYMAPLLNGFMAVDSFFFLSGLLSVYVPLMESSKGRSFNIFKYYAYRYLRITLPLAFVTWYLSSVHVYLGNGPLWAIYVETGKQLCVQNWLPTLFYITNYFYQHCVTQAWYLCVDMQLALLSPLIIFPLIKWPRYGLAALALLTAASVAGLFAVTFVEQLPWTAIFFDSTGKSQRFYDIVYENTPLRATPYLCGMGLGYVMAQRIKVQLPKWAVLVGWLVSLALLAGVVFIVLLPYRDGFIYRPLEAAFYTSLHRLVWSLGLCWIVWACVNGFGGFINDILTWKYFQIMSKLSFGAYLVHLCVIIGSQSTSRTVNNVTNFEVLYWFSAFLIIILPYTLFLYMAVEMPSMQILRTAFGKSSVTKGSKEAFN</sequence>
<evidence type="ECO:0000256" key="1">
    <source>
        <dbReference type="SAM" id="Phobius"/>
    </source>
</evidence>
<proteinExistence type="predicted"/>
<feature type="transmembrane region" description="Helical" evidence="1">
    <location>
        <begin position="199"/>
        <end position="221"/>
    </location>
</feature>
<evidence type="ECO:0008006" key="7">
    <source>
        <dbReference type="Google" id="ProtNLM"/>
    </source>
</evidence>
<accession>A0A8S1CIA3</accession>
<keyword evidence="6" id="KW-1185">Reference proteome</keyword>
<feature type="transmembrane region" description="Helical" evidence="1">
    <location>
        <begin position="587"/>
        <end position="605"/>
    </location>
</feature>
<evidence type="ECO:0000259" key="3">
    <source>
        <dbReference type="Pfam" id="PF01757"/>
    </source>
</evidence>
<keyword evidence="1" id="KW-0812">Transmembrane</keyword>
<dbReference type="InterPro" id="IPR006621">
    <property type="entry name" value="Nose-resist-to-fluoxetine_N"/>
</dbReference>
<reference evidence="5 6" key="1">
    <citation type="submission" date="2020-04" db="EMBL/GenBank/DDBJ databases">
        <authorList>
            <person name="Alioto T."/>
            <person name="Alioto T."/>
            <person name="Gomez Garrido J."/>
        </authorList>
    </citation>
    <scope>NUCLEOTIDE SEQUENCE [LARGE SCALE GENOMIC DNA]</scope>
</reference>
<dbReference type="PANTHER" id="PTHR11161">
    <property type="entry name" value="O-ACYLTRANSFERASE"/>
    <property type="match status" value="1"/>
</dbReference>
<feature type="transmembrane region" description="Helical" evidence="1">
    <location>
        <begin position="404"/>
        <end position="425"/>
    </location>
</feature>
<dbReference type="Pfam" id="PF20146">
    <property type="entry name" value="NRF"/>
    <property type="match status" value="1"/>
</dbReference>
<evidence type="ECO:0000313" key="6">
    <source>
        <dbReference type="Proteomes" id="UP000494165"/>
    </source>
</evidence>
<protein>
    <recommendedName>
        <fullName evidence="7">Nose resistant-to-fluoxetine protein N-terminal domain-containing protein</fullName>
    </recommendedName>
</protein>
<feature type="transmembrane region" description="Helical" evidence="1">
    <location>
        <begin position="432"/>
        <end position="452"/>
    </location>
</feature>
<feature type="transmembrane region" description="Helical" evidence="1">
    <location>
        <begin position="509"/>
        <end position="531"/>
    </location>
</feature>
<dbReference type="Proteomes" id="UP000494165">
    <property type="component" value="Unassembled WGS sequence"/>
</dbReference>
<comment type="caution">
    <text evidence="5">The sequence shown here is derived from an EMBL/GenBank/DDBJ whole genome shotgun (WGS) entry which is preliminary data.</text>
</comment>
<dbReference type="InterPro" id="IPR052728">
    <property type="entry name" value="O2_lipid_transport_reg"/>
</dbReference>
<dbReference type="InterPro" id="IPR002656">
    <property type="entry name" value="Acyl_transf_3_dom"/>
</dbReference>
<feature type="chain" id="PRO_5035802276" description="Nose resistant-to-fluoxetine protein N-terminal domain-containing protein" evidence="2">
    <location>
        <begin position="21"/>
        <end position="665"/>
    </location>
</feature>
<evidence type="ECO:0000259" key="4">
    <source>
        <dbReference type="Pfam" id="PF20146"/>
    </source>
</evidence>
<feature type="domain" description="Acyltransferase 3" evidence="3">
    <location>
        <begin position="264"/>
        <end position="629"/>
    </location>
</feature>
<dbReference type="OrthoDB" id="118951at2759"/>
<name>A0A8S1CIA3_9INSE</name>
<dbReference type="AlphaFoldDB" id="A0A8S1CIA3"/>
<gene>
    <name evidence="5" type="ORF">CLODIP_2_CD08397</name>
</gene>
<feature type="transmembrane region" description="Helical" evidence="1">
    <location>
        <begin position="551"/>
        <end position="575"/>
    </location>
</feature>